<organism evidence="1 2">
    <name type="scientific">Planktothrix serta PCC 8927</name>
    <dbReference type="NCBI Taxonomy" id="671068"/>
    <lineage>
        <taxon>Bacteria</taxon>
        <taxon>Bacillati</taxon>
        <taxon>Cyanobacteriota</taxon>
        <taxon>Cyanophyceae</taxon>
        <taxon>Oscillatoriophycideae</taxon>
        <taxon>Oscillatoriales</taxon>
        <taxon>Microcoleaceae</taxon>
        <taxon>Planktothrix</taxon>
    </lineage>
</organism>
<comment type="caution">
    <text evidence="1">The sequence shown here is derived from an EMBL/GenBank/DDBJ whole genome shotgun (WGS) entry which is preliminary data.</text>
</comment>
<dbReference type="Proteomes" id="UP000184550">
    <property type="component" value="Unassembled WGS sequence"/>
</dbReference>
<keyword evidence="2" id="KW-1185">Reference proteome</keyword>
<dbReference type="InterPro" id="IPR045654">
    <property type="entry name" value="DUF6395"/>
</dbReference>
<dbReference type="OrthoDB" id="9255477at2"/>
<name>A0A7Z9DVT8_9CYAN</name>
<dbReference type="RefSeq" id="WP_083618687.1">
    <property type="nucleotide sequence ID" value="NZ_LR734844.1"/>
</dbReference>
<dbReference type="EMBL" id="CZCU02000099">
    <property type="protein sequence ID" value="VXD14064.1"/>
    <property type="molecule type" value="Genomic_DNA"/>
</dbReference>
<protein>
    <submittedName>
        <fullName evidence="1">Uncharacterized protein</fullName>
    </submittedName>
</protein>
<dbReference type="Pfam" id="PF19932">
    <property type="entry name" value="DUF6395"/>
    <property type="match status" value="1"/>
</dbReference>
<dbReference type="AlphaFoldDB" id="A0A7Z9DVT8"/>
<gene>
    <name evidence="1" type="ORF">PL8927_270241</name>
</gene>
<proteinExistence type="predicted"/>
<evidence type="ECO:0000313" key="2">
    <source>
        <dbReference type="Proteomes" id="UP000184550"/>
    </source>
</evidence>
<evidence type="ECO:0000313" key="1">
    <source>
        <dbReference type="EMBL" id="VXD14064.1"/>
    </source>
</evidence>
<reference evidence="1" key="1">
    <citation type="submission" date="2019-10" db="EMBL/GenBank/DDBJ databases">
        <authorList>
            <consortium name="Genoscope - CEA"/>
            <person name="William W."/>
        </authorList>
    </citation>
    <scope>NUCLEOTIDE SEQUENCE [LARGE SCALE GENOMIC DNA]</scope>
    <source>
        <strain evidence="1">BBR_PRJEB10992</strain>
    </source>
</reference>
<accession>A0A7Z9DVT8</accession>
<sequence length="430" mass="50303">MNLKNLKITWTQEDNIVYLHLNNDKFYFEAPEGYQINEVDHEVKELAIFHLLWYMGYFEKIGAYEYPSHIHNKINKPLRGQNIGLAFSNGNDSCASLLCLPADQTIPIYCCRDFSKESSVKVIQQILNKSKAPFNICIEDCVNYNYNALRFMEKAKIKNLKIVKTDFELIRPYILNNENKNYSYGFHSGIGYSAIIILLSQFYNIGHIALGGIMESVFLGTGHRFIDVIDKKRKGESLFIRWHRIYKAYGYNFFYPLGGCSEVITTKIINQSPFKGTACSCNRKIENDKNYCENCFKCFRNLGMQGKLINYNLSWGSVLYKFPLKMATSSTYAAQKCGYTNEFLEQYKDIDLSYLEKYYTPYLEEENNIIDMVPNTFREYVKNKLQEYGIKPMNENDINKLIHCGDYFDNEKYNNLHIKTKDDLVKYLKK</sequence>